<dbReference type="Pfam" id="PF20209">
    <property type="entry name" value="DUF6570"/>
    <property type="match status" value="1"/>
</dbReference>
<name>A0A821JND2_9BILA</name>
<evidence type="ECO:0000259" key="2">
    <source>
        <dbReference type="Pfam" id="PF20209"/>
    </source>
</evidence>
<feature type="compositionally biased region" description="Basic and acidic residues" evidence="1">
    <location>
        <begin position="176"/>
        <end position="190"/>
    </location>
</feature>
<dbReference type="AlphaFoldDB" id="A0A821JND2"/>
<accession>A0A821JND2</accession>
<feature type="domain" description="DUF6570" evidence="2">
    <location>
        <begin position="466"/>
        <end position="538"/>
    </location>
</feature>
<feature type="compositionally biased region" description="Polar residues" evidence="1">
    <location>
        <begin position="237"/>
        <end position="247"/>
    </location>
</feature>
<feature type="compositionally biased region" description="Polar residues" evidence="1">
    <location>
        <begin position="192"/>
        <end position="206"/>
    </location>
</feature>
<dbReference type="Proteomes" id="UP000663848">
    <property type="component" value="Unassembled WGS sequence"/>
</dbReference>
<dbReference type="EMBL" id="CAJOBR010003074">
    <property type="protein sequence ID" value="CAF4721878.1"/>
    <property type="molecule type" value="Genomic_DNA"/>
</dbReference>
<evidence type="ECO:0000256" key="1">
    <source>
        <dbReference type="SAM" id="MobiDB-lite"/>
    </source>
</evidence>
<feature type="compositionally biased region" description="Polar residues" evidence="1">
    <location>
        <begin position="146"/>
        <end position="158"/>
    </location>
</feature>
<feature type="region of interest" description="Disordered" evidence="1">
    <location>
        <begin position="76"/>
        <end position="112"/>
    </location>
</feature>
<feature type="compositionally biased region" description="Polar residues" evidence="1">
    <location>
        <begin position="103"/>
        <end position="112"/>
    </location>
</feature>
<evidence type="ECO:0000313" key="4">
    <source>
        <dbReference type="Proteomes" id="UP000663848"/>
    </source>
</evidence>
<reference evidence="3" key="1">
    <citation type="submission" date="2021-02" db="EMBL/GenBank/DDBJ databases">
        <authorList>
            <person name="Nowell W R."/>
        </authorList>
    </citation>
    <scope>NUCLEOTIDE SEQUENCE</scope>
</reference>
<protein>
    <recommendedName>
        <fullName evidence="2">DUF6570 domain-containing protein</fullName>
    </recommendedName>
</protein>
<evidence type="ECO:0000313" key="3">
    <source>
        <dbReference type="EMBL" id="CAF4721878.1"/>
    </source>
</evidence>
<feature type="region of interest" description="Disordered" evidence="1">
    <location>
        <begin position="142"/>
        <end position="247"/>
    </location>
</feature>
<proteinExistence type="predicted"/>
<comment type="caution">
    <text evidence="3">The sequence shown here is derived from an EMBL/GenBank/DDBJ whole genome shotgun (WGS) entry which is preliminary data.</text>
</comment>
<feature type="compositionally biased region" description="Polar residues" evidence="1">
    <location>
        <begin position="215"/>
        <end position="224"/>
    </location>
</feature>
<sequence>MIQSDSFIARNNNAGNWTPNHFVPLILPSNNPEFQNNLSHPQTPTKSTTKNSITTQVRIPNFNMEDGEQQLFLTSPMISQPAEEISTTPRTKRRQYSKENDSNADTTNVENQRTLARERMSINRAQAIPEEVERQRVLARQRSATRRATLTPEQAEQQRTVARERSASRRASLTTHEIERQRALTRERNAATRASLTPEQADQQRTLVRERSVSRRASLTSQEIEQQRALNRERNTATRASLTPEQAEQQRILASMRTMATRATASPKIAEEQRVLTRKRIATRRAAYTPEEVFLKKTSKSKQIVTKTGVYKIIEVEWSKPADMECKTSCLKKLIQQMSMSSPAEGVCGICNIRCYQRDLRRVPLNKMPSIELPKTPEDLCSVVPCIQRTQNLHSNEKYNINNDVDLAMVESEADGEVQSSMNNLSFTSIKDVVFMNENYIVVLIRRNVILYIVTFAWSAGLHCQKKKIPKFSVANKIWMGDVPKELQGLTIPEQRLIAVYRHNSCIVKLHSSFHSAATAQSAIKAIVPLIPNAVLDVNGTNISSDDVAEHLFDRMKFQTAEQTRGLTSERSIQKDTVYMIPRGNRPVNEYSNPNILLGILPALFPYGCGAIEDDSRSVQIDFREHLRYLIVFRNRRFEEHCSFIFVVFNILQHRTACFHAHLMTLIRYFQQSAQLLESLSSADIATALVNISKRTYSNIADQRINTFMKHIRGVLCIHRHSANCYKYSKAKPDGLKTCRMRVPRALVENSHIDVSTGQIAMHRSHPWINNFNEWLINACRCNMDIKFIWTGSDAKALVYYITD</sequence>
<dbReference type="InterPro" id="IPR046700">
    <property type="entry name" value="DUF6570"/>
</dbReference>
<gene>
    <name evidence="3" type="ORF">QYT958_LOCUS19018</name>
</gene>
<organism evidence="3 4">
    <name type="scientific">Rotaria socialis</name>
    <dbReference type="NCBI Taxonomy" id="392032"/>
    <lineage>
        <taxon>Eukaryota</taxon>
        <taxon>Metazoa</taxon>
        <taxon>Spiralia</taxon>
        <taxon>Gnathifera</taxon>
        <taxon>Rotifera</taxon>
        <taxon>Eurotatoria</taxon>
        <taxon>Bdelloidea</taxon>
        <taxon>Philodinida</taxon>
        <taxon>Philodinidae</taxon>
        <taxon>Rotaria</taxon>
    </lineage>
</organism>